<evidence type="ECO:0000313" key="1">
    <source>
        <dbReference type="EMBL" id="ARS38100.1"/>
    </source>
</evidence>
<dbReference type="AlphaFoldDB" id="A0A1X9YYQ5"/>
<proteinExistence type="predicted"/>
<evidence type="ECO:0000313" key="2">
    <source>
        <dbReference type="Proteomes" id="UP000266292"/>
    </source>
</evidence>
<gene>
    <name evidence="1" type="ORF">CA264_21375</name>
</gene>
<reference evidence="2" key="1">
    <citation type="submission" date="2017-05" db="EMBL/GenBank/DDBJ databases">
        <authorList>
            <person name="Ray J."/>
            <person name="Price M."/>
            <person name="Deutschbauer A."/>
        </authorList>
    </citation>
    <scope>NUCLEOTIDE SEQUENCE [LARGE SCALE GENOMIC DNA]</scope>
    <source>
        <strain evidence="2">DSM 19842</strain>
        <plasmid evidence="2">unnamed</plasmid>
    </source>
</reference>
<dbReference type="EMBL" id="CP021236">
    <property type="protein sequence ID" value="ARS38100.1"/>
    <property type="molecule type" value="Genomic_DNA"/>
</dbReference>
<organism evidence="1 2">
    <name type="scientific">Pontibacter actiniarum</name>
    <dbReference type="NCBI Taxonomy" id="323450"/>
    <lineage>
        <taxon>Bacteria</taxon>
        <taxon>Pseudomonadati</taxon>
        <taxon>Bacteroidota</taxon>
        <taxon>Cytophagia</taxon>
        <taxon>Cytophagales</taxon>
        <taxon>Hymenobacteraceae</taxon>
        <taxon>Pontibacter</taxon>
    </lineage>
</organism>
<accession>A0A1X9YYQ5</accession>
<dbReference type="STRING" id="709015.GCA_000472485_00084"/>
<dbReference type="RefSeq" id="WP_025603855.1">
    <property type="nucleotide sequence ID" value="NZ_CP021236.1"/>
</dbReference>
<geneLocation type="plasmid" evidence="1 2">
    <name>unnamed</name>
</geneLocation>
<protein>
    <submittedName>
        <fullName evidence="1">Uncharacterized protein</fullName>
    </submittedName>
</protein>
<keyword evidence="1" id="KW-0614">Plasmid</keyword>
<sequence length="168" mass="19305">MDNMIDDNEFQGFNSEEPQHNSLEFDADILAILSEAHSSNTPQLDLPLPVFKSKSNEEGDLNLDDTVDPEKAHTLYHKKLQRMLRQYVVADGAKQLIREQVNIFLKEGFTKGRDGKQAYYHSVEKAISVIEDWKVNTEGGDMVGLFEKFYDLNIEKGYISKTKNKYLK</sequence>
<dbReference type="Proteomes" id="UP000266292">
    <property type="component" value="Plasmid unnamed"/>
</dbReference>
<keyword evidence="2" id="KW-1185">Reference proteome</keyword>
<dbReference type="KEGG" id="pact:CA264_21375"/>
<name>A0A1X9YYQ5_9BACT</name>